<dbReference type="PANTHER" id="PTHR43436">
    <property type="entry name" value="ARAC-FAMILY TRANSCRIPTIONAL REGULATOR"/>
    <property type="match status" value="1"/>
</dbReference>
<proteinExistence type="predicted"/>
<organism evidence="4 5">
    <name type="scientific">Neobacillus ginsengisoli</name>
    <dbReference type="NCBI Taxonomy" id="904295"/>
    <lineage>
        <taxon>Bacteria</taxon>
        <taxon>Bacillati</taxon>
        <taxon>Bacillota</taxon>
        <taxon>Bacilli</taxon>
        <taxon>Bacillales</taxon>
        <taxon>Bacillaceae</taxon>
        <taxon>Neobacillus</taxon>
    </lineage>
</organism>
<evidence type="ECO:0000256" key="2">
    <source>
        <dbReference type="ARBA" id="ARBA00023163"/>
    </source>
</evidence>
<reference evidence="4 5" key="1">
    <citation type="submission" date="2023-07" db="EMBL/GenBank/DDBJ databases">
        <title>Genomic Encyclopedia of Type Strains, Phase IV (KMG-IV): sequencing the most valuable type-strain genomes for metagenomic binning, comparative biology and taxonomic classification.</title>
        <authorList>
            <person name="Goeker M."/>
        </authorList>
    </citation>
    <scope>NUCLEOTIDE SEQUENCE [LARGE SCALE GENOMIC DNA]</scope>
    <source>
        <strain evidence="4 5">DSM 27594</strain>
    </source>
</reference>
<dbReference type="InterPro" id="IPR018060">
    <property type="entry name" value="HTH_AraC"/>
</dbReference>
<feature type="domain" description="HTH araC/xylS-type" evidence="3">
    <location>
        <begin position="196"/>
        <end position="294"/>
    </location>
</feature>
<evidence type="ECO:0000313" key="4">
    <source>
        <dbReference type="EMBL" id="MDQ0200407.1"/>
    </source>
</evidence>
<name>A0ABT9XXV2_9BACI</name>
<dbReference type="Gene3D" id="1.10.10.60">
    <property type="entry name" value="Homeodomain-like"/>
    <property type="match status" value="2"/>
</dbReference>
<dbReference type="Pfam" id="PF12833">
    <property type="entry name" value="HTH_18"/>
    <property type="match status" value="1"/>
</dbReference>
<dbReference type="PROSITE" id="PS01124">
    <property type="entry name" value="HTH_ARAC_FAMILY_2"/>
    <property type="match status" value="1"/>
</dbReference>
<keyword evidence="5" id="KW-1185">Reference proteome</keyword>
<evidence type="ECO:0000259" key="3">
    <source>
        <dbReference type="PROSITE" id="PS01124"/>
    </source>
</evidence>
<dbReference type="EMBL" id="JAUSTW010000006">
    <property type="protein sequence ID" value="MDQ0200407.1"/>
    <property type="molecule type" value="Genomic_DNA"/>
</dbReference>
<keyword evidence="2" id="KW-0804">Transcription</keyword>
<keyword evidence="1" id="KW-0805">Transcription regulation</keyword>
<comment type="caution">
    <text evidence="4">The sequence shown here is derived from an EMBL/GenBank/DDBJ whole genome shotgun (WGS) entry which is preliminary data.</text>
</comment>
<dbReference type="SMART" id="SM00342">
    <property type="entry name" value="HTH_ARAC"/>
    <property type="match status" value="1"/>
</dbReference>
<protein>
    <submittedName>
        <fullName evidence="4">AraC-like DNA-binding protein</fullName>
    </submittedName>
</protein>
<evidence type="ECO:0000313" key="5">
    <source>
        <dbReference type="Proteomes" id="UP001224122"/>
    </source>
</evidence>
<dbReference type="Pfam" id="PF06719">
    <property type="entry name" value="AraC_N"/>
    <property type="match status" value="1"/>
</dbReference>
<accession>A0ABT9XXV2</accession>
<sequence length="305" mass="34653">MSEQIYKQQVELAELIERYSGQDGVHATGVPSLYFIRRSHVTGPNHSVYKPSLCIIVQGAKEVMLAQERFRYSPSDYLVASVDLPVAGQVVEASSDVPYLALNLVFTPSQILDVLRDFKIQGGKKENAKRAMFVSPMELSMLDAVIRLARLLDNPDDIPVLGPLFTKEILYRVFQGPHGDVLKQMAIEGSSTYLIRDVIEQIMKNYDRSFRIEELAEIANMSVASLHRHFKEVTAMSPIQFQKQLRLQEARRLLLSESTDAADVAFQVGYESPSQFSREYSRMFGFPPKEDIKRLREKYGQTINV</sequence>
<gene>
    <name evidence="4" type="ORF">J2S10_003596</name>
</gene>
<dbReference type="SUPFAM" id="SSF46689">
    <property type="entry name" value="Homeodomain-like"/>
    <property type="match status" value="2"/>
</dbReference>
<dbReference type="RefSeq" id="WP_307410235.1">
    <property type="nucleotide sequence ID" value="NZ_JAUSTW010000006.1"/>
</dbReference>
<dbReference type="Proteomes" id="UP001224122">
    <property type="component" value="Unassembled WGS sequence"/>
</dbReference>
<dbReference type="PANTHER" id="PTHR43436:SF1">
    <property type="entry name" value="TRANSCRIPTIONAL REGULATORY PROTEIN"/>
    <property type="match status" value="1"/>
</dbReference>
<evidence type="ECO:0000256" key="1">
    <source>
        <dbReference type="ARBA" id="ARBA00023015"/>
    </source>
</evidence>
<dbReference type="InterPro" id="IPR009594">
    <property type="entry name" value="Tscrpt_reg_HTH_AraC_N"/>
</dbReference>
<dbReference type="InterPro" id="IPR009057">
    <property type="entry name" value="Homeodomain-like_sf"/>
</dbReference>